<reference evidence="1 2" key="1">
    <citation type="submission" date="2016-10" db="EMBL/GenBank/DDBJ databases">
        <title>Paenibacillus species isolates.</title>
        <authorList>
            <person name="Beno S.M."/>
        </authorList>
    </citation>
    <scope>NUCLEOTIDE SEQUENCE [LARGE SCALE GENOMIC DNA]</scope>
    <source>
        <strain evidence="1 2">FSL H7-0604</strain>
    </source>
</reference>
<protein>
    <submittedName>
        <fullName evidence="1">DNA replication protein</fullName>
    </submittedName>
</protein>
<dbReference type="SUPFAM" id="SSF52540">
    <property type="entry name" value="P-loop containing nucleoside triphosphate hydrolases"/>
    <property type="match status" value="1"/>
</dbReference>
<accession>A0A1R0X383</accession>
<organism evidence="1 2">
    <name type="scientific">Paenibacillus odorifer</name>
    <dbReference type="NCBI Taxonomy" id="189426"/>
    <lineage>
        <taxon>Bacteria</taxon>
        <taxon>Bacillati</taxon>
        <taxon>Bacillota</taxon>
        <taxon>Bacilli</taxon>
        <taxon>Bacillales</taxon>
        <taxon>Paenibacillaceae</taxon>
        <taxon>Paenibacillus</taxon>
    </lineage>
</organism>
<comment type="caution">
    <text evidence="1">The sequence shown here is derived from an EMBL/GenBank/DDBJ whole genome shotgun (WGS) entry which is preliminary data.</text>
</comment>
<dbReference type="AlphaFoldDB" id="A0A1R0X383"/>
<sequence length="256" mass="28424">MSHAKNCILSGSCTLADTAKCNARCPSFIACHGFNGLGGRVGAANVPADYKGVTLANSPARNGQEAAYKLAEPYAITFARQFGDAGEERIKSLYLYSEEPGTGKTTLAAALLHEWEIRHYIGSVQRGLQPLERPAYFFDVNEWQELYTEFTRPKISEEIAGPASREYYRRMQAVKSAPFAVLDDIGVRDATDGFRGDLHSVINYRVANQLTSVYTSNVLRGDLAQVFDKRLADRLREQCIEIRFVGESKRGLRKTA</sequence>
<evidence type="ECO:0000313" key="2">
    <source>
        <dbReference type="Proteomes" id="UP000187465"/>
    </source>
</evidence>
<dbReference type="RefSeq" id="WP_036679006.1">
    <property type="nucleotide sequence ID" value="NZ_MKQP01000036.1"/>
</dbReference>
<dbReference type="Proteomes" id="UP000187465">
    <property type="component" value="Unassembled WGS sequence"/>
</dbReference>
<name>A0A1R0X383_9BACL</name>
<dbReference type="InterPro" id="IPR027417">
    <property type="entry name" value="P-loop_NTPase"/>
</dbReference>
<evidence type="ECO:0000313" key="1">
    <source>
        <dbReference type="EMBL" id="OMD27453.1"/>
    </source>
</evidence>
<proteinExistence type="predicted"/>
<dbReference type="Gene3D" id="3.40.50.300">
    <property type="entry name" value="P-loop containing nucleotide triphosphate hydrolases"/>
    <property type="match status" value="1"/>
</dbReference>
<gene>
    <name evidence="1" type="ORF">BJP51_24980</name>
</gene>
<dbReference type="EMBL" id="MKQP01000036">
    <property type="protein sequence ID" value="OMD27453.1"/>
    <property type="molecule type" value="Genomic_DNA"/>
</dbReference>